<dbReference type="Proteomes" id="UP000054423">
    <property type="component" value="Unassembled WGS sequence"/>
</dbReference>
<dbReference type="AlphaFoldDB" id="W2KG26"/>
<feature type="repeat" description="ARM" evidence="1">
    <location>
        <begin position="76"/>
        <end position="118"/>
    </location>
</feature>
<dbReference type="VEuPathDB" id="FungiDB:PPTG_23951"/>
<evidence type="ECO:0008006" key="3">
    <source>
        <dbReference type="Google" id="ProtNLM"/>
    </source>
</evidence>
<protein>
    <recommendedName>
        <fullName evidence="3">Armadillo repeat-containing domain-containing protein</fullName>
    </recommendedName>
</protein>
<dbReference type="PANTHER" id="PTHR23315">
    <property type="entry name" value="U BOX DOMAIN-CONTAINING"/>
    <property type="match status" value="1"/>
</dbReference>
<evidence type="ECO:0000313" key="2">
    <source>
        <dbReference type="EMBL" id="ETL83574.1"/>
    </source>
</evidence>
<name>W2KG26_PHYNI</name>
<dbReference type="InterPro" id="IPR011989">
    <property type="entry name" value="ARM-like"/>
</dbReference>
<dbReference type="InterPro" id="IPR000225">
    <property type="entry name" value="Armadillo"/>
</dbReference>
<accession>W2KG26</accession>
<dbReference type="SUPFAM" id="SSF48371">
    <property type="entry name" value="ARM repeat"/>
    <property type="match status" value="1"/>
</dbReference>
<sequence length="361" mass="38566">MNDLRNGQEEEKLKAIVYCSGIAAAKTTQILANSSILALFVELLTKCNKRLTVWVVEAIGHLADNDDTRVVIANEGAIKPLIELLHSGSSAEKGLAAYTLGRLACDNEENSLAIEAGGAISYLAELLVANTNESITGLVGLLRDGSNAQKERAADMLSWYFKSEADAWVIVKQGAIPLLVASLLSTEELKTSATATLSSLSTIESICSVLAEEGAIAPLVQLLDTGNDEQKRNAASALANIAVNSSSNCEEIVEDGGMDLLVEILQNGTGELLENAVFVVSCIAGCGRRYSSAIGVGPLLKHARKVIKQEGGIKVLKALSRRGTSYQKRTAAETLSILDRSCHPMKKRARHGKTRKSYAQW</sequence>
<dbReference type="Pfam" id="PF00514">
    <property type="entry name" value="Arm"/>
    <property type="match status" value="1"/>
</dbReference>
<dbReference type="SMART" id="SM00185">
    <property type="entry name" value="ARM"/>
    <property type="match status" value="5"/>
</dbReference>
<dbReference type="InterPro" id="IPR016024">
    <property type="entry name" value="ARM-type_fold"/>
</dbReference>
<dbReference type="PROSITE" id="PS50176">
    <property type="entry name" value="ARM_REPEAT"/>
    <property type="match status" value="2"/>
</dbReference>
<reference evidence="2" key="1">
    <citation type="submission" date="2013-11" db="EMBL/GenBank/DDBJ databases">
        <title>The Genome Sequence of Phytophthora parasitica CHvinca01.</title>
        <authorList>
            <consortium name="The Broad Institute Genomics Platform"/>
            <person name="Russ C."/>
            <person name="Tyler B."/>
            <person name="Panabieres F."/>
            <person name="Shan W."/>
            <person name="Tripathy S."/>
            <person name="Grunwald N."/>
            <person name="Machado M."/>
            <person name="Johnson C.S."/>
            <person name="Arredondo F."/>
            <person name="Hong C."/>
            <person name="Coffey M."/>
            <person name="Young S.K."/>
            <person name="Zeng Q."/>
            <person name="Gargeya S."/>
            <person name="Fitzgerald M."/>
            <person name="Abouelleil A."/>
            <person name="Alvarado L."/>
            <person name="Chapman S.B."/>
            <person name="Gainer-Dewar J."/>
            <person name="Goldberg J."/>
            <person name="Griggs A."/>
            <person name="Gujja S."/>
            <person name="Hansen M."/>
            <person name="Howarth C."/>
            <person name="Imamovic A."/>
            <person name="Ireland A."/>
            <person name="Larimer J."/>
            <person name="McCowan C."/>
            <person name="Murphy C."/>
            <person name="Pearson M."/>
            <person name="Poon T.W."/>
            <person name="Priest M."/>
            <person name="Roberts A."/>
            <person name="Saif S."/>
            <person name="Shea T."/>
            <person name="Sykes S."/>
            <person name="Wortman J."/>
            <person name="Nusbaum C."/>
            <person name="Birren B."/>
        </authorList>
    </citation>
    <scope>NUCLEOTIDE SEQUENCE [LARGE SCALE GENOMIC DNA]</scope>
    <source>
        <strain evidence="2">CHvinca01</strain>
    </source>
</reference>
<dbReference type="OrthoDB" id="206755at2759"/>
<proteinExistence type="predicted"/>
<dbReference type="VEuPathDB" id="FungiDB:PPTG_23952"/>
<organism evidence="2">
    <name type="scientific">Phytophthora nicotianae</name>
    <name type="common">Potato buckeye rot agent</name>
    <name type="synonym">Phytophthora parasitica</name>
    <dbReference type="NCBI Taxonomy" id="4792"/>
    <lineage>
        <taxon>Eukaryota</taxon>
        <taxon>Sar</taxon>
        <taxon>Stramenopiles</taxon>
        <taxon>Oomycota</taxon>
        <taxon>Peronosporomycetes</taxon>
        <taxon>Peronosporales</taxon>
        <taxon>Peronosporaceae</taxon>
        <taxon>Phytophthora</taxon>
    </lineage>
</organism>
<dbReference type="Gene3D" id="1.25.10.10">
    <property type="entry name" value="Leucine-rich Repeat Variant"/>
    <property type="match status" value="2"/>
</dbReference>
<dbReference type="PANTHER" id="PTHR23315:SF7">
    <property type="entry name" value="U-BOX DOMAIN-CONTAINING PROTEIN 4"/>
    <property type="match status" value="1"/>
</dbReference>
<feature type="repeat" description="ARM" evidence="1">
    <location>
        <begin position="214"/>
        <end position="257"/>
    </location>
</feature>
<gene>
    <name evidence="2" type="ORF">L917_16474</name>
</gene>
<evidence type="ECO:0000256" key="1">
    <source>
        <dbReference type="PROSITE-ProRule" id="PRU00259"/>
    </source>
</evidence>
<dbReference type="EMBL" id="KI681996">
    <property type="protein sequence ID" value="ETL83574.1"/>
    <property type="molecule type" value="Genomic_DNA"/>
</dbReference>